<gene>
    <name evidence="2" type="ORF">LCGC14_2483550</name>
</gene>
<evidence type="ECO:0000313" key="2">
    <source>
        <dbReference type="EMBL" id="KKL17640.1"/>
    </source>
</evidence>
<name>A0A0F9B7L1_9ZZZZ</name>
<accession>A0A0F9B7L1</accession>
<dbReference type="Pfam" id="PF05876">
    <property type="entry name" value="GpA_ATPase"/>
    <property type="match status" value="1"/>
</dbReference>
<evidence type="ECO:0000259" key="1">
    <source>
        <dbReference type="Pfam" id="PF05876"/>
    </source>
</evidence>
<dbReference type="EMBL" id="LAZR01039180">
    <property type="protein sequence ID" value="KKL17640.1"/>
    <property type="molecule type" value="Genomic_DNA"/>
</dbReference>
<comment type="caution">
    <text evidence="2">The sequence shown here is derived from an EMBL/GenBank/DDBJ whole genome shotgun (WGS) entry which is preliminary data.</text>
</comment>
<reference evidence="2" key="1">
    <citation type="journal article" date="2015" name="Nature">
        <title>Complex archaea that bridge the gap between prokaryotes and eukaryotes.</title>
        <authorList>
            <person name="Spang A."/>
            <person name="Saw J.H."/>
            <person name="Jorgensen S.L."/>
            <person name="Zaremba-Niedzwiedzka K."/>
            <person name="Martijn J."/>
            <person name="Lind A.E."/>
            <person name="van Eijk R."/>
            <person name="Schleper C."/>
            <person name="Guy L."/>
            <person name="Ettema T.J."/>
        </authorList>
    </citation>
    <scope>NUCLEOTIDE SEQUENCE</scope>
</reference>
<proteinExistence type="predicted"/>
<sequence length="78" mass="8541">MTVSEWADERRILAGEGTPFPGKWRTSRTPYLRAIMDALSPHSGIAKVVFMKGTQLGATEVANNVAFFYIDVDPSPIG</sequence>
<organism evidence="2">
    <name type="scientific">marine sediment metagenome</name>
    <dbReference type="NCBI Taxonomy" id="412755"/>
    <lineage>
        <taxon>unclassified sequences</taxon>
        <taxon>metagenomes</taxon>
        <taxon>ecological metagenomes</taxon>
    </lineage>
</organism>
<protein>
    <recommendedName>
        <fullName evidence="1">Phage terminase large subunit GpA ATPase domain-containing protein</fullName>
    </recommendedName>
</protein>
<dbReference type="AlphaFoldDB" id="A0A0F9B7L1"/>
<dbReference type="InterPro" id="IPR046453">
    <property type="entry name" value="GpA_ATPase"/>
</dbReference>
<dbReference type="GO" id="GO:0016887">
    <property type="term" value="F:ATP hydrolysis activity"/>
    <property type="evidence" value="ECO:0007669"/>
    <property type="project" value="InterPro"/>
</dbReference>
<feature type="domain" description="Phage terminase large subunit GpA ATPase" evidence="1">
    <location>
        <begin position="20"/>
        <end position="77"/>
    </location>
</feature>
<feature type="non-terminal residue" evidence="2">
    <location>
        <position position="78"/>
    </location>
</feature>